<accession>A0A1B0GCR8</accession>
<dbReference type="CDD" id="cd00190">
    <property type="entry name" value="Tryp_SPc"/>
    <property type="match status" value="1"/>
</dbReference>
<dbReference type="PRINTS" id="PR00722">
    <property type="entry name" value="CHYMOTRYPSIN"/>
</dbReference>
<dbReference type="InterPro" id="IPR001254">
    <property type="entry name" value="Trypsin_dom"/>
</dbReference>
<proteinExistence type="predicted"/>
<evidence type="ECO:0000313" key="11">
    <source>
        <dbReference type="Proteomes" id="UP000092444"/>
    </source>
</evidence>
<dbReference type="GO" id="GO:0006508">
    <property type="term" value="P:proteolysis"/>
    <property type="evidence" value="ECO:0007669"/>
    <property type="project" value="UniProtKB-KW"/>
</dbReference>
<dbReference type="GO" id="GO:0016020">
    <property type="term" value="C:membrane"/>
    <property type="evidence" value="ECO:0007669"/>
    <property type="project" value="UniProtKB-SubCell"/>
</dbReference>
<evidence type="ECO:0000256" key="1">
    <source>
        <dbReference type="ARBA" id="ARBA00004606"/>
    </source>
</evidence>
<dbReference type="STRING" id="37546.A0A1B0GCR8"/>
<organism evidence="10 11">
    <name type="scientific">Glossina morsitans morsitans</name>
    <name type="common">Savannah tsetse fly</name>
    <dbReference type="NCBI Taxonomy" id="37546"/>
    <lineage>
        <taxon>Eukaryota</taxon>
        <taxon>Metazoa</taxon>
        <taxon>Ecdysozoa</taxon>
        <taxon>Arthropoda</taxon>
        <taxon>Hexapoda</taxon>
        <taxon>Insecta</taxon>
        <taxon>Pterygota</taxon>
        <taxon>Neoptera</taxon>
        <taxon>Endopterygota</taxon>
        <taxon>Diptera</taxon>
        <taxon>Brachycera</taxon>
        <taxon>Muscomorpha</taxon>
        <taxon>Hippoboscoidea</taxon>
        <taxon>Glossinidae</taxon>
        <taxon>Glossina</taxon>
    </lineage>
</organism>
<evidence type="ECO:0000256" key="4">
    <source>
        <dbReference type="ARBA" id="ARBA00022825"/>
    </source>
</evidence>
<keyword evidence="2 7" id="KW-0645">Protease</keyword>
<dbReference type="PROSITE" id="PS50240">
    <property type="entry name" value="TRYPSIN_DOM"/>
    <property type="match status" value="1"/>
</dbReference>
<evidence type="ECO:0000256" key="2">
    <source>
        <dbReference type="ARBA" id="ARBA00022670"/>
    </source>
</evidence>
<dbReference type="VEuPathDB" id="VectorBase:GMOY011094"/>
<dbReference type="PANTHER" id="PTHR24252:SF7">
    <property type="entry name" value="HYALIN"/>
    <property type="match status" value="1"/>
</dbReference>
<dbReference type="Pfam" id="PF00089">
    <property type="entry name" value="Trypsin"/>
    <property type="match status" value="1"/>
</dbReference>
<dbReference type="AlphaFoldDB" id="A0A1B0GCR8"/>
<keyword evidence="4 7" id="KW-0720">Serine protease</keyword>
<evidence type="ECO:0000256" key="5">
    <source>
        <dbReference type="ARBA" id="ARBA00022968"/>
    </source>
</evidence>
<evidence type="ECO:0000256" key="6">
    <source>
        <dbReference type="ARBA" id="ARBA00023157"/>
    </source>
</evidence>
<name>A0A1B0GCR8_GLOMM</name>
<dbReference type="InterPro" id="IPR043504">
    <property type="entry name" value="Peptidase_S1_PA_chymotrypsin"/>
</dbReference>
<feature type="domain" description="Peptidase S1" evidence="9">
    <location>
        <begin position="95"/>
        <end position="324"/>
    </location>
</feature>
<dbReference type="InterPro" id="IPR033116">
    <property type="entry name" value="TRYPSIN_SER"/>
</dbReference>
<dbReference type="InterPro" id="IPR001314">
    <property type="entry name" value="Peptidase_S1A"/>
</dbReference>
<dbReference type="GO" id="GO:0004252">
    <property type="term" value="F:serine-type endopeptidase activity"/>
    <property type="evidence" value="ECO:0007669"/>
    <property type="project" value="InterPro"/>
</dbReference>
<reference evidence="10" key="1">
    <citation type="submission" date="2020-05" db="UniProtKB">
        <authorList>
            <consortium name="EnsemblMetazoa"/>
        </authorList>
    </citation>
    <scope>IDENTIFICATION</scope>
    <source>
        <strain evidence="10">Yale</strain>
    </source>
</reference>
<dbReference type="SMART" id="SM00020">
    <property type="entry name" value="Tryp_SPc"/>
    <property type="match status" value="1"/>
</dbReference>
<keyword evidence="5" id="KW-0812">Transmembrane</keyword>
<dbReference type="SUPFAM" id="SSF50494">
    <property type="entry name" value="Trypsin-like serine proteases"/>
    <property type="match status" value="1"/>
</dbReference>
<sequence length="331" mass="36332">MAHLRILSILIFVYFAPFNCLKDTRFQGYQYGKPPARIVGANATTVSPKNEIHKQQIVSQGGLGKASTYDELGNGTFVGNKCAECACGVPNVNRIVGGDKVRTNKYPWTAQVVRDLFQFCAGTLINDRYVLTAAHCITSKKSISIRLLQLDKNSREEGILRRISSVHVHRGFSHATLQNDIALLKLETPLLFKKQLRPACLPTSAEQNFDFRQGIVAGWGLNSEDGLPSSYLQEVTVPIITNSQCRATTYRDMIVETMLCAGYPKGGKDACQGDSGGPLIVRDGSTVFRLAGIVSYGFGCAAPNTPGVYTRVSKYLDWISSKTRDACYCNK</sequence>
<dbReference type="Gene3D" id="2.40.10.10">
    <property type="entry name" value="Trypsin-like serine proteases"/>
    <property type="match status" value="1"/>
</dbReference>
<dbReference type="PhylomeDB" id="A0A1B0GCR8"/>
<keyword evidence="3 7" id="KW-0378">Hydrolase</keyword>
<dbReference type="FunFam" id="2.40.10.10:FF:000006">
    <property type="entry name" value="Serine proteinase stubble"/>
    <property type="match status" value="1"/>
</dbReference>
<dbReference type="Proteomes" id="UP000092444">
    <property type="component" value="Unassembled WGS sequence"/>
</dbReference>
<keyword evidence="8" id="KW-0732">Signal</keyword>
<evidence type="ECO:0000256" key="3">
    <source>
        <dbReference type="ARBA" id="ARBA00022801"/>
    </source>
</evidence>
<comment type="subcellular location">
    <subcellularLocation>
        <location evidence="1">Membrane</location>
        <topology evidence="1">Single-pass type II membrane protein</topology>
    </subcellularLocation>
</comment>
<keyword evidence="5" id="KW-0735">Signal-anchor</keyword>
<dbReference type="InterPro" id="IPR009003">
    <property type="entry name" value="Peptidase_S1_PA"/>
</dbReference>
<evidence type="ECO:0000256" key="7">
    <source>
        <dbReference type="RuleBase" id="RU363034"/>
    </source>
</evidence>
<dbReference type="PROSITE" id="PS00134">
    <property type="entry name" value="TRYPSIN_HIS"/>
    <property type="match status" value="1"/>
</dbReference>
<dbReference type="EnsemblMetazoa" id="GMOY011094-RA">
    <property type="protein sequence ID" value="GMOY011094-PA"/>
    <property type="gene ID" value="GMOY011094"/>
</dbReference>
<evidence type="ECO:0000313" key="10">
    <source>
        <dbReference type="EnsemblMetazoa" id="GMOY011094-PA"/>
    </source>
</evidence>
<dbReference type="EMBL" id="CCAG010002196">
    <property type="status" value="NOT_ANNOTATED_CDS"/>
    <property type="molecule type" value="Genomic_DNA"/>
</dbReference>
<evidence type="ECO:0000259" key="9">
    <source>
        <dbReference type="PROSITE" id="PS50240"/>
    </source>
</evidence>
<protein>
    <recommendedName>
        <fullName evidence="9">Peptidase S1 domain-containing protein</fullName>
    </recommendedName>
</protein>
<dbReference type="PANTHER" id="PTHR24252">
    <property type="entry name" value="ACROSIN-RELATED"/>
    <property type="match status" value="1"/>
</dbReference>
<evidence type="ECO:0000256" key="8">
    <source>
        <dbReference type="SAM" id="SignalP"/>
    </source>
</evidence>
<keyword evidence="6" id="KW-1015">Disulfide bond</keyword>
<dbReference type="InterPro" id="IPR018114">
    <property type="entry name" value="TRYPSIN_HIS"/>
</dbReference>
<feature type="chain" id="PRO_5008408137" description="Peptidase S1 domain-containing protein" evidence="8">
    <location>
        <begin position="21"/>
        <end position="331"/>
    </location>
</feature>
<feature type="signal peptide" evidence="8">
    <location>
        <begin position="1"/>
        <end position="20"/>
    </location>
</feature>
<keyword evidence="11" id="KW-1185">Reference proteome</keyword>
<dbReference type="PROSITE" id="PS00135">
    <property type="entry name" value="TRYPSIN_SER"/>
    <property type="match status" value="1"/>
</dbReference>